<organism evidence="1">
    <name type="scientific">mine drainage metagenome</name>
    <dbReference type="NCBI Taxonomy" id="410659"/>
    <lineage>
        <taxon>unclassified sequences</taxon>
        <taxon>metagenomes</taxon>
        <taxon>ecological metagenomes</taxon>
    </lineage>
</organism>
<protein>
    <recommendedName>
        <fullName evidence="2">LTXXQ motif family protein</fullName>
    </recommendedName>
</protein>
<name>A0A1J5SSQ8_9ZZZZ</name>
<gene>
    <name evidence="1" type="ORF">GALL_70560</name>
</gene>
<evidence type="ECO:0008006" key="2">
    <source>
        <dbReference type="Google" id="ProtNLM"/>
    </source>
</evidence>
<dbReference type="Pfam" id="PF07813">
    <property type="entry name" value="LTXXQ"/>
    <property type="match status" value="1"/>
</dbReference>
<dbReference type="EMBL" id="MLJW01000020">
    <property type="protein sequence ID" value="OIR11561.1"/>
    <property type="molecule type" value="Genomic_DNA"/>
</dbReference>
<sequence>MNKSVKMILAGAAIIALSANAFAHGDDCGYGHGPMGMDPARMEKMHEQRLAALHDKLKLTAQQEPAWKKFAVQQPMPGQLKRPDPAEMDKLNAPQRLEKGLEHLRAMEARLAEHLAALKEFYAVLTPEQQKTFDDQMPRFGGHWAHRDE</sequence>
<dbReference type="InterPro" id="IPR012899">
    <property type="entry name" value="LTXXQ"/>
</dbReference>
<proteinExistence type="predicted"/>
<evidence type="ECO:0000313" key="1">
    <source>
        <dbReference type="EMBL" id="OIR11561.1"/>
    </source>
</evidence>
<comment type="caution">
    <text evidence="1">The sequence shown here is derived from an EMBL/GenBank/DDBJ whole genome shotgun (WGS) entry which is preliminary data.</text>
</comment>
<reference evidence="1" key="1">
    <citation type="submission" date="2016-10" db="EMBL/GenBank/DDBJ databases">
        <title>Sequence of Gallionella enrichment culture.</title>
        <authorList>
            <person name="Poehlein A."/>
            <person name="Muehling M."/>
            <person name="Daniel R."/>
        </authorList>
    </citation>
    <scope>NUCLEOTIDE SEQUENCE</scope>
</reference>
<accession>A0A1J5SSQ8</accession>
<dbReference type="AlphaFoldDB" id="A0A1J5SSQ8"/>
<dbReference type="GO" id="GO:0042597">
    <property type="term" value="C:periplasmic space"/>
    <property type="evidence" value="ECO:0007669"/>
    <property type="project" value="InterPro"/>
</dbReference>